<dbReference type="RefSeq" id="WP_152727626.1">
    <property type="nucleotide sequence ID" value="NZ_JAABOZ010000001.1"/>
</dbReference>
<dbReference type="GO" id="GO:0005829">
    <property type="term" value="C:cytosol"/>
    <property type="evidence" value="ECO:0007669"/>
    <property type="project" value="TreeGrafter"/>
</dbReference>
<dbReference type="CDD" id="cd03789">
    <property type="entry name" value="GT9_LPS_heptosyltransferase"/>
    <property type="match status" value="1"/>
</dbReference>
<proteinExistence type="predicted"/>
<evidence type="ECO:0000256" key="1">
    <source>
        <dbReference type="ARBA" id="ARBA00022676"/>
    </source>
</evidence>
<keyword evidence="1" id="KW-0328">Glycosyltransferase</keyword>
<keyword evidence="2 3" id="KW-0808">Transferase</keyword>
<organism evidence="3 4">
    <name type="scientific">Goekera deserti</name>
    <dbReference type="NCBI Taxonomy" id="2497753"/>
    <lineage>
        <taxon>Bacteria</taxon>
        <taxon>Bacillati</taxon>
        <taxon>Actinomycetota</taxon>
        <taxon>Actinomycetes</taxon>
        <taxon>Geodermatophilales</taxon>
        <taxon>Geodermatophilaceae</taxon>
        <taxon>Goekera</taxon>
    </lineage>
</organism>
<dbReference type="SUPFAM" id="SSF53756">
    <property type="entry name" value="UDP-Glycosyltransferase/glycogen phosphorylase"/>
    <property type="match status" value="1"/>
</dbReference>
<dbReference type="Pfam" id="PF01075">
    <property type="entry name" value="Glyco_transf_9"/>
    <property type="match status" value="1"/>
</dbReference>
<accession>A0A7K3WEK1</accession>
<protein>
    <submittedName>
        <fullName evidence="3">Glycosyltransferase family 9 protein</fullName>
    </submittedName>
</protein>
<gene>
    <name evidence="3" type="ORF">G1H19_10035</name>
</gene>
<dbReference type="GO" id="GO:0008713">
    <property type="term" value="F:ADP-heptose-lipopolysaccharide heptosyltransferase activity"/>
    <property type="evidence" value="ECO:0007669"/>
    <property type="project" value="TreeGrafter"/>
</dbReference>
<dbReference type="GO" id="GO:0009244">
    <property type="term" value="P:lipopolysaccharide core region biosynthetic process"/>
    <property type="evidence" value="ECO:0007669"/>
    <property type="project" value="TreeGrafter"/>
</dbReference>
<evidence type="ECO:0000256" key="2">
    <source>
        <dbReference type="ARBA" id="ARBA00022679"/>
    </source>
</evidence>
<dbReference type="InterPro" id="IPR051199">
    <property type="entry name" value="LPS_LOS_Heptosyltrfase"/>
</dbReference>
<dbReference type="AlphaFoldDB" id="A0A7K3WEK1"/>
<dbReference type="Proteomes" id="UP000470470">
    <property type="component" value="Unassembled WGS sequence"/>
</dbReference>
<dbReference type="Gene3D" id="3.40.50.2000">
    <property type="entry name" value="Glycogen Phosphorylase B"/>
    <property type="match status" value="2"/>
</dbReference>
<dbReference type="EMBL" id="JAAGWK010000011">
    <property type="protein sequence ID" value="NEL54339.1"/>
    <property type="molecule type" value="Genomic_DNA"/>
</dbReference>
<sequence>MAVFARLWEPGLGDLMQRNILLHVIRRAHPEASLTLVLSRTPAGRFAEFLAAHTYATEVLECPDYGNDRPEEWQRFMTELSERRFDVCVVDPDSRGLGGEAADRAGVPVRIGYAVGHTGQAGLTTAIRIPRPTFGAPDLLDYAVSLRQALGLPAIGPSEVLPPPRYRRADGPVSTSPVVALHPGGAPHWNRRWPRSSFVDLAVGLADVAGSLLLVGSGEEQSELEDLGAAVTRRAPGLEIAISAGDSLNRLATLLAQAHVLVGSDSAPAHLAAALRVPTVVLYGPTATEFMWARVYPRHHGINLRYGCQQVRNLPRGPGTDTMPCAHGCTYPYLGPDGPYPRCLTDIPVDRVLTAARHHLPAPALLSMEGGVRS</sequence>
<name>A0A7K3WEK1_9ACTN</name>
<evidence type="ECO:0000313" key="4">
    <source>
        <dbReference type="Proteomes" id="UP000470470"/>
    </source>
</evidence>
<dbReference type="InterPro" id="IPR002201">
    <property type="entry name" value="Glyco_trans_9"/>
</dbReference>
<dbReference type="PANTHER" id="PTHR30160:SF1">
    <property type="entry name" value="LIPOPOLYSACCHARIDE 1,2-N-ACETYLGLUCOSAMINETRANSFERASE-RELATED"/>
    <property type="match status" value="1"/>
</dbReference>
<comment type="caution">
    <text evidence="3">The sequence shown here is derived from an EMBL/GenBank/DDBJ whole genome shotgun (WGS) entry which is preliminary data.</text>
</comment>
<reference evidence="3 4" key="1">
    <citation type="submission" date="2020-02" db="EMBL/GenBank/DDBJ databases">
        <title>The whole genome sequence of CPCC 205119.</title>
        <authorList>
            <person name="Jiang Z."/>
        </authorList>
    </citation>
    <scope>NUCLEOTIDE SEQUENCE [LARGE SCALE GENOMIC DNA]</scope>
    <source>
        <strain evidence="3 4">CPCC 205119</strain>
    </source>
</reference>
<keyword evidence="4" id="KW-1185">Reference proteome</keyword>
<evidence type="ECO:0000313" key="3">
    <source>
        <dbReference type="EMBL" id="NEL54339.1"/>
    </source>
</evidence>
<dbReference type="PANTHER" id="PTHR30160">
    <property type="entry name" value="TETRAACYLDISACCHARIDE 4'-KINASE-RELATED"/>
    <property type="match status" value="1"/>
</dbReference>